<keyword evidence="1" id="KW-1133">Transmembrane helix</keyword>
<accession>A0ABS6KMT0</accession>
<feature type="transmembrane region" description="Helical" evidence="1">
    <location>
        <begin position="99"/>
        <end position="116"/>
    </location>
</feature>
<organism evidence="2 3">
    <name type="scientific">[Mycobacterium] fortunisiensis</name>
    <dbReference type="NCBI Taxonomy" id="2600579"/>
    <lineage>
        <taxon>Bacteria</taxon>
        <taxon>Bacillati</taxon>
        <taxon>Actinomycetota</taxon>
        <taxon>Actinomycetes</taxon>
        <taxon>Mycobacteriales</taxon>
        <taxon>Mycobacteriaceae</taxon>
        <taxon>Mycolicibacterium</taxon>
    </lineage>
</organism>
<feature type="transmembrane region" description="Helical" evidence="1">
    <location>
        <begin position="156"/>
        <end position="175"/>
    </location>
</feature>
<gene>
    <name evidence="2" type="ORF">FR943_13700</name>
</gene>
<evidence type="ECO:0000313" key="3">
    <source>
        <dbReference type="Proteomes" id="UP000812982"/>
    </source>
</evidence>
<keyword evidence="1" id="KW-0472">Membrane</keyword>
<dbReference type="Proteomes" id="UP000812982">
    <property type="component" value="Unassembled WGS sequence"/>
</dbReference>
<name>A0ABS6KMT0_9MYCO</name>
<keyword evidence="3" id="KW-1185">Reference proteome</keyword>
<keyword evidence="1" id="KW-0812">Transmembrane</keyword>
<sequence>MTSARTMLHQPRFASHAALTTLFYFAAEWVVSATWRGHYAYRDNPVGPLGVPFCGPSGNWPCSALYPAMNVAFVVTGIAVSAVALSWTLRKAVSVPNGLLLFAAGTGLVVAGTITQQRDYPVHHAAMTVFLVLGSVSIFLVGSSKTTELDTGARRFALAAGVAGMVGYFAYVGNLTSVLGPGGTERLVVYSTLVAIIVLSWSGRTLPTAAAPVEAELEGAGAVIER</sequence>
<dbReference type="Pfam" id="PF06197">
    <property type="entry name" value="DUF998"/>
    <property type="match status" value="1"/>
</dbReference>
<dbReference type="InterPro" id="IPR009339">
    <property type="entry name" value="DUF998"/>
</dbReference>
<evidence type="ECO:0000313" key="2">
    <source>
        <dbReference type="EMBL" id="MBU9764891.1"/>
    </source>
</evidence>
<proteinExistence type="predicted"/>
<feature type="transmembrane region" description="Helical" evidence="1">
    <location>
        <begin position="122"/>
        <end position="144"/>
    </location>
</feature>
<reference evidence="2 3" key="1">
    <citation type="journal article" date="2021" name="Sci. Rep.">
        <title>Phenotypic and genomic hallmarks of a novel, potentially pathogenic rapidly growing Mycobacterium species related to the Mycobacterium fortuitum complex.</title>
        <authorList>
            <person name="Gharbi R."/>
            <person name="Khanna V."/>
            <person name="Frigui W."/>
            <person name="Mhenni B."/>
            <person name="Brosch R."/>
            <person name="Mardassi H."/>
        </authorList>
    </citation>
    <scope>NUCLEOTIDE SEQUENCE [LARGE SCALE GENOMIC DNA]</scope>
    <source>
        <strain evidence="2 3">TNTM28</strain>
    </source>
</reference>
<comment type="caution">
    <text evidence="2">The sequence shown here is derived from an EMBL/GenBank/DDBJ whole genome shotgun (WGS) entry which is preliminary data.</text>
</comment>
<dbReference type="EMBL" id="VOMB01000016">
    <property type="protein sequence ID" value="MBU9764891.1"/>
    <property type="molecule type" value="Genomic_DNA"/>
</dbReference>
<evidence type="ECO:0000256" key="1">
    <source>
        <dbReference type="SAM" id="Phobius"/>
    </source>
</evidence>
<dbReference type="RefSeq" id="WP_217157862.1">
    <property type="nucleotide sequence ID" value="NZ_VOMB01000016.1"/>
</dbReference>
<feature type="transmembrane region" description="Helical" evidence="1">
    <location>
        <begin position="65"/>
        <end position="87"/>
    </location>
</feature>
<protein>
    <submittedName>
        <fullName evidence="2">DUF998 domain-containing protein</fullName>
    </submittedName>
</protein>